<dbReference type="PROSITE" id="PS50088">
    <property type="entry name" value="ANK_REPEAT"/>
    <property type="match status" value="2"/>
</dbReference>
<gene>
    <name evidence="5" type="ORF">LPJ61_000502</name>
</gene>
<dbReference type="SUPFAM" id="SSF48403">
    <property type="entry name" value="Ankyrin repeat"/>
    <property type="match status" value="1"/>
</dbReference>
<feature type="region of interest" description="Disordered" evidence="4">
    <location>
        <begin position="132"/>
        <end position="168"/>
    </location>
</feature>
<feature type="region of interest" description="Disordered" evidence="4">
    <location>
        <begin position="442"/>
        <end position="461"/>
    </location>
</feature>
<feature type="region of interest" description="Disordered" evidence="4">
    <location>
        <begin position="93"/>
        <end position="118"/>
    </location>
</feature>
<dbReference type="GO" id="GO:0005634">
    <property type="term" value="C:nucleus"/>
    <property type="evidence" value="ECO:0007669"/>
    <property type="project" value="TreeGrafter"/>
</dbReference>
<evidence type="ECO:0000256" key="4">
    <source>
        <dbReference type="SAM" id="MobiDB-lite"/>
    </source>
</evidence>
<dbReference type="Proteomes" id="UP001143981">
    <property type="component" value="Unassembled WGS sequence"/>
</dbReference>
<comment type="caution">
    <text evidence="5">The sequence shown here is derived from an EMBL/GenBank/DDBJ whole genome shotgun (WGS) entry which is preliminary data.</text>
</comment>
<dbReference type="Pfam" id="PF00023">
    <property type="entry name" value="Ank"/>
    <property type="match status" value="1"/>
</dbReference>
<evidence type="ECO:0000256" key="3">
    <source>
        <dbReference type="PROSITE-ProRule" id="PRU00023"/>
    </source>
</evidence>
<evidence type="ECO:0008006" key="7">
    <source>
        <dbReference type="Google" id="ProtNLM"/>
    </source>
</evidence>
<feature type="region of interest" description="Disordered" evidence="4">
    <location>
        <begin position="228"/>
        <end position="261"/>
    </location>
</feature>
<dbReference type="PANTHER" id="PTHR24193">
    <property type="entry name" value="ANKYRIN REPEAT PROTEIN"/>
    <property type="match status" value="1"/>
</dbReference>
<reference evidence="5" key="1">
    <citation type="submission" date="2022-07" db="EMBL/GenBank/DDBJ databases">
        <title>Phylogenomic reconstructions and comparative analyses of Kickxellomycotina fungi.</title>
        <authorList>
            <person name="Reynolds N.K."/>
            <person name="Stajich J.E."/>
            <person name="Barry K."/>
            <person name="Grigoriev I.V."/>
            <person name="Crous P."/>
            <person name="Smith M.E."/>
        </authorList>
    </citation>
    <scope>NUCLEOTIDE SEQUENCE</scope>
    <source>
        <strain evidence="5">BCRC 34381</strain>
    </source>
</reference>
<feature type="region of interest" description="Disordered" evidence="4">
    <location>
        <begin position="361"/>
        <end position="385"/>
    </location>
</feature>
<dbReference type="GO" id="GO:0045944">
    <property type="term" value="P:positive regulation of transcription by RNA polymerase II"/>
    <property type="evidence" value="ECO:0007669"/>
    <property type="project" value="TreeGrafter"/>
</dbReference>
<dbReference type="EMBL" id="JANBOI010000023">
    <property type="protein sequence ID" value="KAJ1735509.1"/>
    <property type="molecule type" value="Genomic_DNA"/>
</dbReference>
<keyword evidence="6" id="KW-1185">Reference proteome</keyword>
<feature type="repeat" description="ANK" evidence="3">
    <location>
        <begin position="168"/>
        <end position="200"/>
    </location>
</feature>
<feature type="repeat" description="ANK" evidence="3">
    <location>
        <begin position="59"/>
        <end position="91"/>
    </location>
</feature>
<dbReference type="SMART" id="SM00248">
    <property type="entry name" value="ANK"/>
    <property type="match status" value="4"/>
</dbReference>
<evidence type="ECO:0000313" key="5">
    <source>
        <dbReference type="EMBL" id="KAJ1735509.1"/>
    </source>
</evidence>
<organism evidence="5 6">
    <name type="scientific">Coemansia biformis</name>
    <dbReference type="NCBI Taxonomy" id="1286918"/>
    <lineage>
        <taxon>Eukaryota</taxon>
        <taxon>Fungi</taxon>
        <taxon>Fungi incertae sedis</taxon>
        <taxon>Zoopagomycota</taxon>
        <taxon>Kickxellomycotina</taxon>
        <taxon>Kickxellomycetes</taxon>
        <taxon>Kickxellales</taxon>
        <taxon>Kickxellaceae</taxon>
        <taxon>Coemansia</taxon>
    </lineage>
</organism>
<sequence>MSDTNKGPAPRTRTRVPPVAGDIEFCSADPGLHCAVSRGDIGSICYALLGGQAIDGLRDGLQPIHVAATQSDPAVVEMLLQNGADANARSVAAAKAPATGAQSAALPPRKAHPRTLRSRSSFSLFKSAGAGSISAPSGFSTGTHAARPAPGTSDCPPSGPSDPHREYHGATPLHFAVAGANVACVEALLRGGARTDLADSYGNTPASLAAACGSADVAALLLHDGLGRRPSRDATACERKPESPPPDLRASAPLSPDPEECRYVDAGIEPNFADQLPSPSPSDHSCLGSLPVATATAAPAPTTTATARRHTAGDVDAYLHYGNDRLRPANSWTKLKHRDASPIGIRALSISYSQRHLEAAGRHVGGDSGVSRSSSGASSRRERSYTDSIIERAWRSYVYHGDEQARENAHKIAADGATGDTLRPLPEPWMWQQAAVAVRSRRTQSLSVAAKQAAQPRRPGP</sequence>
<dbReference type="GO" id="GO:0000976">
    <property type="term" value="F:transcription cis-regulatory region binding"/>
    <property type="evidence" value="ECO:0007669"/>
    <property type="project" value="TreeGrafter"/>
</dbReference>
<proteinExistence type="predicted"/>
<keyword evidence="1" id="KW-0677">Repeat</keyword>
<name>A0A9W7YHR2_9FUNG</name>
<dbReference type="InterPro" id="IPR002110">
    <property type="entry name" value="Ankyrin_rpt"/>
</dbReference>
<dbReference type="InterPro" id="IPR036770">
    <property type="entry name" value="Ankyrin_rpt-contain_sf"/>
</dbReference>
<dbReference type="Gene3D" id="1.25.40.20">
    <property type="entry name" value="Ankyrin repeat-containing domain"/>
    <property type="match status" value="2"/>
</dbReference>
<feature type="compositionally biased region" description="Low complexity" evidence="4">
    <location>
        <begin position="369"/>
        <end position="378"/>
    </location>
</feature>
<protein>
    <recommendedName>
        <fullName evidence="7">Ankyrin</fullName>
    </recommendedName>
</protein>
<dbReference type="InterPro" id="IPR050663">
    <property type="entry name" value="Ankyrin-SOCS_Box"/>
</dbReference>
<dbReference type="OrthoDB" id="194358at2759"/>
<dbReference type="PROSITE" id="PS50297">
    <property type="entry name" value="ANK_REP_REGION"/>
    <property type="match status" value="2"/>
</dbReference>
<evidence type="ECO:0000256" key="1">
    <source>
        <dbReference type="ARBA" id="ARBA00022737"/>
    </source>
</evidence>
<dbReference type="PANTHER" id="PTHR24193:SF127">
    <property type="entry name" value="ANKYRIN REPEAT DOMAIN-CONTAINING PROTEIN"/>
    <property type="match status" value="1"/>
</dbReference>
<accession>A0A9W7YHR2</accession>
<evidence type="ECO:0000313" key="6">
    <source>
        <dbReference type="Proteomes" id="UP001143981"/>
    </source>
</evidence>
<keyword evidence="2 3" id="KW-0040">ANK repeat</keyword>
<dbReference type="AlphaFoldDB" id="A0A9W7YHR2"/>
<evidence type="ECO:0000256" key="2">
    <source>
        <dbReference type="ARBA" id="ARBA00023043"/>
    </source>
</evidence>
<feature type="compositionally biased region" description="Basic and acidic residues" evidence="4">
    <location>
        <begin position="228"/>
        <end position="242"/>
    </location>
</feature>
<dbReference type="Pfam" id="PF12796">
    <property type="entry name" value="Ank_2"/>
    <property type="match status" value="1"/>
</dbReference>